<protein>
    <recommendedName>
        <fullName evidence="4">Conjugal transfer protein TraD</fullName>
    </recommendedName>
</protein>
<dbReference type="EMBL" id="AM920689">
    <property type="protein sequence ID" value="CAP50416.1"/>
    <property type="molecule type" value="Genomic_DNA"/>
</dbReference>
<accession>B0RPN1</accession>
<proteinExistence type="predicted"/>
<evidence type="ECO:0000256" key="1">
    <source>
        <dbReference type="SAM" id="Coils"/>
    </source>
</evidence>
<feature type="coiled-coil region" evidence="1">
    <location>
        <begin position="50"/>
        <end position="77"/>
    </location>
</feature>
<dbReference type="KEGG" id="xca:xcc-b100_1068"/>
<evidence type="ECO:0000313" key="2">
    <source>
        <dbReference type="EMBL" id="CAP50416.1"/>
    </source>
</evidence>
<dbReference type="Proteomes" id="UP000001188">
    <property type="component" value="Chromosome"/>
</dbReference>
<reference evidence="2 3" key="1">
    <citation type="journal article" date="2008" name="J. Biotechnol.">
        <title>The genome of Xanthomonas campestris pv. campestris B100 and its use for the reconstruction of metabolic pathways involved in xanthan biosynthesis.</title>
        <authorList>
            <person name="Vorholter F.J."/>
            <person name="Schneiker S."/>
            <person name="Goesmann A."/>
            <person name="Krause L."/>
            <person name="Bekel T."/>
            <person name="Kaiser O."/>
            <person name="Linke B."/>
            <person name="Patschkowski T."/>
            <person name="Ruckert C."/>
            <person name="Schmid J."/>
            <person name="Sidhu V.K."/>
            <person name="Sieber V."/>
            <person name="Tauch A."/>
            <person name="Watt S.A."/>
            <person name="Weisshaar B."/>
            <person name="Becker A."/>
            <person name="Niehaus K."/>
            <person name="Puhler A."/>
        </authorList>
    </citation>
    <scope>NUCLEOTIDE SEQUENCE [LARGE SCALE GENOMIC DNA]</scope>
    <source>
        <strain evidence="2 3">B100</strain>
    </source>
</reference>
<evidence type="ECO:0008006" key="4">
    <source>
        <dbReference type="Google" id="ProtNLM"/>
    </source>
</evidence>
<name>B0RPN1_XANCB</name>
<dbReference type="AlphaFoldDB" id="B0RPN1"/>
<keyword evidence="1" id="KW-0175">Coiled coil</keyword>
<dbReference type="HOGENOM" id="CLU_143575_0_0_6"/>
<evidence type="ECO:0000313" key="3">
    <source>
        <dbReference type="Proteomes" id="UP000001188"/>
    </source>
</evidence>
<sequence>MRSCLFLKALFFQIFSVSATRKIRSRWKLDGTLLPGSLKAGLPEQRMTTTNHYHDQIQRATERLAQLQAKELLANQRHAVKAKEMKRREESKRRKRVAEIVFLAGAEALEDNELLGALLAHVENRNDHPTRDHARSLGALRMAITSADESPITH</sequence>
<organism evidence="2 3">
    <name type="scientific">Xanthomonas campestris pv. campestris (strain B100)</name>
    <dbReference type="NCBI Taxonomy" id="509169"/>
    <lineage>
        <taxon>Bacteria</taxon>
        <taxon>Pseudomonadati</taxon>
        <taxon>Pseudomonadota</taxon>
        <taxon>Gammaproteobacteria</taxon>
        <taxon>Lysobacterales</taxon>
        <taxon>Lysobacteraceae</taxon>
        <taxon>Xanthomonas</taxon>
    </lineage>
</organism>
<gene>
    <name evidence="2" type="ORF">XCCB100_1068</name>
</gene>